<dbReference type="Pfam" id="PF03705">
    <property type="entry name" value="CheR_N"/>
    <property type="match status" value="1"/>
</dbReference>
<dbReference type="InterPro" id="IPR050903">
    <property type="entry name" value="Bact_Chemotaxis_MeTrfase"/>
</dbReference>
<dbReference type="RefSeq" id="WP_085008336.1">
    <property type="nucleotide sequence ID" value="NZ_NAAD01000001.1"/>
</dbReference>
<evidence type="ECO:0000256" key="3">
    <source>
        <dbReference type="ARBA" id="ARBA00022603"/>
    </source>
</evidence>
<dbReference type="OrthoDB" id="9786165at2"/>
<dbReference type="STRING" id="1969733.B5V00_00320"/>
<accession>A0A1X0YED6</accession>
<dbReference type="Pfam" id="PF01739">
    <property type="entry name" value="CheR"/>
    <property type="match status" value="1"/>
</dbReference>
<name>A0A1X0YED6_9BACT</name>
<comment type="catalytic activity">
    <reaction evidence="1">
        <text>L-glutamyl-[protein] + S-adenosyl-L-methionine = [protein]-L-glutamate 5-O-methyl ester + S-adenosyl-L-homocysteine</text>
        <dbReference type="Rhea" id="RHEA:24452"/>
        <dbReference type="Rhea" id="RHEA-COMP:10208"/>
        <dbReference type="Rhea" id="RHEA-COMP:10311"/>
        <dbReference type="ChEBI" id="CHEBI:29973"/>
        <dbReference type="ChEBI" id="CHEBI:57856"/>
        <dbReference type="ChEBI" id="CHEBI:59789"/>
        <dbReference type="ChEBI" id="CHEBI:82795"/>
        <dbReference type="EC" id="2.1.1.80"/>
    </reaction>
</comment>
<dbReference type="Gene3D" id="1.10.155.10">
    <property type="entry name" value="Chemotaxis receptor methyltransferase CheR, N-terminal domain"/>
    <property type="match status" value="1"/>
</dbReference>
<dbReference type="SMART" id="SM00138">
    <property type="entry name" value="MeTrc"/>
    <property type="match status" value="1"/>
</dbReference>
<evidence type="ECO:0000256" key="1">
    <source>
        <dbReference type="ARBA" id="ARBA00001541"/>
    </source>
</evidence>
<dbReference type="SUPFAM" id="SSF47757">
    <property type="entry name" value="Chemotaxis receptor methyltransferase CheR, N-terminal domain"/>
    <property type="match status" value="1"/>
</dbReference>
<dbReference type="CDD" id="cd02440">
    <property type="entry name" value="AdoMet_MTases"/>
    <property type="match status" value="1"/>
</dbReference>
<dbReference type="InterPro" id="IPR026024">
    <property type="entry name" value="Chemotaxis_MeTrfase_CheR"/>
</dbReference>
<dbReference type="InterPro" id="IPR029063">
    <property type="entry name" value="SAM-dependent_MTases_sf"/>
</dbReference>
<dbReference type="SUPFAM" id="SSF53335">
    <property type="entry name" value="S-adenosyl-L-methionine-dependent methyltransferases"/>
    <property type="match status" value="1"/>
</dbReference>
<feature type="domain" description="CheR-type methyltransferase" evidence="6">
    <location>
        <begin position="3"/>
        <end position="269"/>
    </location>
</feature>
<dbReference type="GO" id="GO:0008983">
    <property type="term" value="F:protein-glutamate O-methyltransferase activity"/>
    <property type="evidence" value="ECO:0007669"/>
    <property type="project" value="UniProtKB-EC"/>
</dbReference>
<dbReference type="Proteomes" id="UP000193136">
    <property type="component" value="Unassembled WGS sequence"/>
</dbReference>
<comment type="caution">
    <text evidence="7">The sequence shown here is derived from an EMBL/GenBank/DDBJ whole genome shotgun (WGS) entry which is preliminary data.</text>
</comment>
<keyword evidence="4" id="KW-0808">Transferase</keyword>
<dbReference type="InterPro" id="IPR022641">
    <property type="entry name" value="CheR_N"/>
</dbReference>
<dbReference type="InterPro" id="IPR000780">
    <property type="entry name" value="CheR_MeTrfase"/>
</dbReference>
<dbReference type="AlphaFoldDB" id="A0A1X0YED6"/>
<dbReference type="PANTHER" id="PTHR24422:SF10">
    <property type="entry name" value="CHEMOTAXIS PROTEIN METHYLTRANSFERASE 2"/>
    <property type="match status" value="1"/>
</dbReference>
<evidence type="ECO:0000313" key="8">
    <source>
        <dbReference type="Proteomes" id="UP000193136"/>
    </source>
</evidence>
<dbReference type="PROSITE" id="PS50123">
    <property type="entry name" value="CHER"/>
    <property type="match status" value="1"/>
</dbReference>
<keyword evidence="3" id="KW-0489">Methyltransferase</keyword>
<proteinExistence type="predicted"/>
<evidence type="ECO:0000256" key="4">
    <source>
        <dbReference type="ARBA" id="ARBA00022679"/>
    </source>
</evidence>
<evidence type="ECO:0000256" key="2">
    <source>
        <dbReference type="ARBA" id="ARBA00012534"/>
    </source>
</evidence>
<dbReference type="GO" id="GO:0032259">
    <property type="term" value="P:methylation"/>
    <property type="evidence" value="ECO:0007669"/>
    <property type="project" value="UniProtKB-KW"/>
</dbReference>
<dbReference type="PRINTS" id="PR00996">
    <property type="entry name" value="CHERMTFRASE"/>
</dbReference>
<keyword evidence="8" id="KW-1185">Reference proteome</keyword>
<dbReference type="EMBL" id="NAAD01000001">
    <property type="protein sequence ID" value="ORJ63344.1"/>
    <property type="molecule type" value="Genomic_DNA"/>
</dbReference>
<dbReference type="Gene3D" id="3.40.50.150">
    <property type="entry name" value="Vaccinia Virus protein VP39"/>
    <property type="match status" value="1"/>
</dbReference>
<sequence>MFVFTPDIPMSQEEFRLLRDYVYQYCGLHFSEESKYILEKRLARRLQHHRLKSFKDYYYLLRYNSSKDQELTELINLLTTNETYFFREDFQLKSFTEEIIPEICRRKEQEGNRRLRIWSAGCSTGEEPYTIAMLLLEKPELRDWQIDIIGTDISQQVLKVARRGLYGENSFRSTEESYRRKYFRSQDGKWLIDDRVKKLVTISHLNLFDAPRVSLLGKMDVIFCRNVIIYFDLAAKRRVIETFHRRLQPQGFLLLGHSESLMNISTAFELRHLRHDMVYQKPLASLSGAGL</sequence>
<dbReference type="InterPro" id="IPR022642">
    <property type="entry name" value="CheR_C"/>
</dbReference>
<dbReference type="InterPro" id="IPR036804">
    <property type="entry name" value="CheR_N_sf"/>
</dbReference>
<evidence type="ECO:0000259" key="6">
    <source>
        <dbReference type="PROSITE" id="PS50123"/>
    </source>
</evidence>
<dbReference type="PIRSF" id="PIRSF000410">
    <property type="entry name" value="CheR"/>
    <property type="match status" value="1"/>
</dbReference>
<evidence type="ECO:0000313" key="7">
    <source>
        <dbReference type="EMBL" id="ORJ63344.1"/>
    </source>
</evidence>
<keyword evidence="5" id="KW-0949">S-adenosyl-L-methionine</keyword>
<gene>
    <name evidence="7" type="ORF">B5V00_00320</name>
</gene>
<organism evidence="7 8">
    <name type="scientific">Geothermobacter hydrogeniphilus</name>
    <dbReference type="NCBI Taxonomy" id="1969733"/>
    <lineage>
        <taxon>Bacteria</taxon>
        <taxon>Pseudomonadati</taxon>
        <taxon>Thermodesulfobacteriota</taxon>
        <taxon>Desulfuromonadia</taxon>
        <taxon>Desulfuromonadales</taxon>
        <taxon>Geothermobacteraceae</taxon>
        <taxon>Geothermobacter</taxon>
    </lineage>
</organism>
<dbReference type="PANTHER" id="PTHR24422">
    <property type="entry name" value="CHEMOTAXIS PROTEIN METHYLTRANSFERASE"/>
    <property type="match status" value="1"/>
</dbReference>
<protein>
    <recommendedName>
        <fullName evidence="2">protein-glutamate O-methyltransferase</fullName>
        <ecNumber evidence="2">2.1.1.80</ecNumber>
    </recommendedName>
</protein>
<dbReference type="EC" id="2.1.1.80" evidence="2"/>
<reference evidence="7 8" key="1">
    <citation type="submission" date="2017-03" db="EMBL/GenBank/DDBJ databases">
        <title>Genome sequence of Geothermobacter sp. EPR-M, Deep-Sea Iron Reducer.</title>
        <authorList>
            <person name="Tully B."/>
            <person name="Savalia P."/>
            <person name="Abuyen K."/>
            <person name="Baughan C."/>
            <person name="Romero E."/>
            <person name="Ronkowski C."/>
            <person name="Torres B."/>
            <person name="Tremblay J."/>
            <person name="Trujillo A."/>
            <person name="Tyler M."/>
            <person name="Perez-Rodriguez I."/>
            <person name="Amend J."/>
        </authorList>
    </citation>
    <scope>NUCLEOTIDE SEQUENCE [LARGE SCALE GENOMIC DNA]</scope>
    <source>
        <strain evidence="7 8">EPR-M</strain>
    </source>
</reference>
<evidence type="ECO:0000256" key="5">
    <source>
        <dbReference type="ARBA" id="ARBA00022691"/>
    </source>
</evidence>